<evidence type="ECO:0000313" key="2">
    <source>
        <dbReference type="EMBL" id="MCA6063490.1"/>
    </source>
</evidence>
<dbReference type="SUPFAM" id="SSF48452">
    <property type="entry name" value="TPR-like"/>
    <property type="match status" value="1"/>
</dbReference>
<dbReference type="SMART" id="SM00028">
    <property type="entry name" value="TPR"/>
    <property type="match status" value="2"/>
</dbReference>
<dbReference type="Gene3D" id="1.25.40.10">
    <property type="entry name" value="Tetratricopeptide repeat domain"/>
    <property type="match status" value="1"/>
</dbReference>
<protein>
    <submittedName>
        <fullName evidence="2">Tetratricopeptide repeat protein</fullName>
    </submittedName>
</protein>
<keyword evidence="1" id="KW-0732">Signal</keyword>
<dbReference type="InterPro" id="IPR011990">
    <property type="entry name" value="TPR-like_helical_dom_sf"/>
</dbReference>
<name>A0ABS7ZP71_9GAMM</name>
<feature type="signal peptide" evidence="1">
    <location>
        <begin position="1"/>
        <end position="15"/>
    </location>
</feature>
<dbReference type="Proteomes" id="UP000714380">
    <property type="component" value="Unassembled WGS sequence"/>
</dbReference>
<sequence>MVRLVVLIFTFSAFLAGCSAVPEGPDQQRVNVAALPDWQADGSMGSFTEGNHHPAIASLFAKAEIERRKQRWRSAMTYLDQARQIQPRNPAVFYRQAWVSLQMGDRAQARNLLQRGLVFAQSDVAMTERLNQLLAQCQ</sequence>
<dbReference type="InterPro" id="IPR019734">
    <property type="entry name" value="TPR_rpt"/>
</dbReference>
<evidence type="ECO:0000256" key="1">
    <source>
        <dbReference type="SAM" id="SignalP"/>
    </source>
</evidence>
<feature type="chain" id="PRO_5046583392" evidence="1">
    <location>
        <begin position="16"/>
        <end position="138"/>
    </location>
</feature>
<gene>
    <name evidence="2" type="ORF">I9W95_07705</name>
</gene>
<dbReference type="RefSeq" id="WP_225673539.1">
    <property type="nucleotide sequence ID" value="NZ_JAEDAH010000041.1"/>
</dbReference>
<proteinExistence type="predicted"/>
<accession>A0ABS7ZP71</accession>
<keyword evidence="3" id="KW-1185">Reference proteome</keyword>
<comment type="caution">
    <text evidence="2">The sequence shown here is derived from an EMBL/GenBank/DDBJ whole genome shotgun (WGS) entry which is preliminary data.</text>
</comment>
<dbReference type="PROSITE" id="PS51257">
    <property type="entry name" value="PROKAR_LIPOPROTEIN"/>
    <property type="match status" value="1"/>
</dbReference>
<dbReference type="Pfam" id="PF14559">
    <property type="entry name" value="TPR_19"/>
    <property type="match status" value="1"/>
</dbReference>
<evidence type="ECO:0000313" key="3">
    <source>
        <dbReference type="Proteomes" id="UP000714380"/>
    </source>
</evidence>
<organism evidence="2 3">
    <name type="scientific">Thalassolituus marinus</name>
    <dbReference type="NCBI Taxonomy" id="671053"/>
    <lineage>
        <taxon>Bacteria</taxon>
        <taxon>Pseudomonadati</taxon>
        <taxon>Pseudomonadota</taxon>
        <taxon>Gammaproteobacteria</taxon>
        <taxon>Oceanospirillales</taxon>
        <taxon>Oceanospirillaceae</taxon>
        <taxon>Thalassolituus</taxon>
    </lineage>
</organism>
<dbReference type="EMBL" id="JAEDAH010000041">
    <property type="protein sequence ID" value="MCA6063490.1"/>
    <property type="molecule type" value="Genomic_DNA"/>
</dbReference>
<reference evidence="2 3" key="1">
    <citation type="submission" date="2020-12" db="EMBL/GenBank/DDBJ databases">
        <title>Novel Thalassolituus-related marine hydrocarbonoclastic bacteria mediated algae-derived hydrocarbons mineralization in twilight zone of the northern South China Sea.</title>
        <authorList>
            <person name="Dong C."/>
        </authorList>
    </citation>
    <scope>NUCLEOTIDE SEQUENCE [LARGE SCALE GENOMIC DNA]</scope>
    <source>
        <strain evidence="2 3">IMCC1826</strain>
    </source>
</reference>